<dbReference type="AlphaFoldDB" id="A0A511ZR89"/>
<dbReference type="Proteomes" id="UP000321558">
    <property type="component" value="Unassembled WGS sequence"/>
</dbReference>
<keyword evidence="3" id="KW-1185">Reference proteome</keyword>
<sequence length="76" mass="8707">MVERTVKLEKINDVKEFVETMTKFDYQVDIISGRYVMNAKSILGIFSLDLTQPLTLKIHADECDDLLAAIKPYLVD</sequence>
<proteinExistence type="predicted"/>
<dbReference type="SUPFAM" id="SSF55594">
    <property type="entry name" value="HPr-like"/>
    <property type="match status" value="1"/>
</dbReference>
<dbReference type="InterPro" id="IPR035895">
    <property type="entry name" value="HPr-like_sf"/>
</dbReference>
<comment type="caution">
    <text evidence="2">The sequence shown here is derived from an EMBL/GenBank/DDBJ whole genome shotgun (WGS) entry which is preliminary data.</text>
</comment>
<organism evidence="2 3">
    <name type="scientific">Oceanobacillus sojae</name>
    <dbReference type="NCBI Taxonomy" id="582851"/>
    <lineage>
        <taxon>Bacteria</taxon>
        <taxon>Bacillati</taxon>
        <taxon>Bacillota</taxon>
        <taxon>Bacilli</taxon>
        <taxon>Bacillales</taxon>
        <taxon>Bacillaceae</taxon>
        <taxon>Oceanobacillus</taxon>
    </lineage>
</organism>
<dbReference type="InterPro" id="IPR000032">
    <property type="entry name" value="HPr-like"/>
</dbReference>
<reference evidence="2 3" key="1">
    <citation type="submission" date="2019-07" db="EMBL/GenBank/DDBJ databases">
        <title>Whole genome shotgun sequence of Oceanobacillus sojae NBRC 105379.</title>
        <authorList>
            <person name="Hosoyama A."/>
            <person name="Uohara A."/>
            <person name="Ohji S."/>
            <person name="Ichikawa N."/>
        </authorList>
    </citation>
    <scope>NUCLEOTIDE SEQUENCE [LARGE SCALE GENOMIC DNA]</scope>
    <source>
        <strain evidence="2 3">NBRC 105379</strain>
    </source>
</reference>
<dbReference type="EMBL" id="BJYM01000034">
    <property type="protein sequence ID" value="GEN89919.1"/>
    <property type="molecule type" value="Genomic_DNA"/>
</dbReference>
<name>A0A511ZR89_9BACI</name>
<evidence type="ECO:0000313" key="3">
    <source>
        <dbReference type="Proteomes" id="UP000321558"/>
    </source>
</evidence>
<accession>A0A511ZR89</accession>
<evidence type="ECO:0000259" key="1">
    <source>
        <dbReference type="PROSITE" id="PS51350"/>
    </source>
</evidence>
<feature type="domain" description="HPr" evidence="1">
    <location>
        <begin position="1"/>
        <end position="76"/>
    </location>
</feature>
<dbReference type="RefSeq" id="WP_147212775.1">
    <property type="nucleotide sequence ID" value="NZ_BJYM01000034.1"/>
</dbReference>
<dbReference type="OrthoDB" id="2051287at2"/>
<gene>
    <name evidence="2" type="ORF">OSO01_46580</name>
</gene>
<dbReference type="Pfam" id="PF00381">
    <property type="entry name" value="PTS-HPr"/>
    <property type="match status" value="1"/>
</dbReference>
<dbReference type="Gene3D" id="3.30.1340.10">
    <property type="entry name" value="HPr-like"/>
    <property type="match status" value="1"/>
</dbReference>
<evidence type="ECO:0000313" key="2">
    <source>
        <dbReference type="EMBL" id="GEN89919.1"/>
    </source>
</evidence>
<dbReference type="PROSITE" id="PS51350">
    <property type="entry name" value="PTS_HPR_DOM"/>
    <property type="match status" value="1"/>
</dbReference>
<protein>
    <recommendedName>
        <fullName evidence="1">HPr domain-containing protein</fullName>
    </recommendedName>
</protein>